<reference evidence="2 3" key="1">
    <citation type="submission" date="2018-04" db="EMBL/GenBank/DDBJ databases">
        <title>Brenneria corticis sp.nov.</title>
        <authorList>
            <person name="Li Y."/>
        </authorList>
    </citation>
    <scope>NUCLEOTIDE SEQUENCE [LARGE SCALE GENOMIC DNA]</scope>
    <source>
        <strain evidence="2 3">CFCC 11842</strain>
    </source>
</reference>
<evidence type="ECO:0000313" key="3">
    <source>
        <dbReference type="Proteomes" id="UP000296159"/>
    </source>
</evidence>
<dbReference type="GO" id="GO:0019290">
    <property type="term" value="P:siderophore biosynthetic process"/>
    <property type="evidence" value="ECO:0007669"/>
    <property type="project" value="TreeGrafter"/>
</dbReference>
<keyword evidence="3" id="KW-1185">Reference proteome</keyword>
<dbReference type="Proteomes" id="UP000296159">
    <property type="component" value="Unassembled WGS sequence"/>
</dbReference>
<sequence length="74" mass="8650">MEQQIQNPFDDERYLFLVLINDEEQYSLWPDFKATPPGWRTVLGPLPRAECVAWLDANWVDMRPASLRNAQQAS</sequence>
<dbReference type="AlphaFoldDB" id="A0A2U1TR24"/>
<evidence type="ECO:0000313" key="2">
    <source>
        <dbReference type="EMBL" id="PWC11839.1"/>
    </source>
</evidence>
<dbReference type="InterPro" id="IPR038020">
    <property type="entry name" value="MbtH-like_sf"/>
</dbReference>
<comment type="caution">
    <text evidence="2">The sequence shown here is derived from an EMBL/GenBank/DDBJ whole genome shotgun (WGS) entry which is preliminary data.</text>
</comment>
<dbReference type="SMART" id="SM00923">
    <property type="entry name" value="MbtH"/>
    <property type="match status" value="1"/>
</dbReference>
<dbReference type="Pfam" id="PF03621">
    <property type="entry name" value="MbtH"/>
    <property type="match status" value="1"/>
</dbReference>
<evidence type="ECO:0000259" key="1">
    <source>
        <dbReference type="SMART" id="SM00923"/>
    </source>
</evidence>
<dbReference type="PANTHER" id="PTHR38444">
    <property type="entry name" value="ENTEROBACTIN BIOSYNTHESIS PROTEIN YBDZ"/>
    <property type="match status" value="1"/>
</dbReference>
<protein>
    <submittedName>
        <fullName evidence="2">MbtH family protein</fullName>
    </submittedName>
</protein>
<dbReference type="SUPFAM" id="SSF160582">
    <property type="entry name" value="MbtH-like"/>
    <property type="match status" value="1"/>
</dbReference>
<dbReference type="RefSeq" id="WP_136167894.1">
    <property type="nucleotide sequence ID" value="NZ_KZ819089.1"/>
</dbReference>
<dbReference type="InterPro" id="IPR005153">
    <property type="entry name" value="MbtH-like_dom"/>
</dbReference>
<dbReference type="EMBL" id="QDKH01000026">
    <property type="protein sequence ID" value="PWC11839.1"/>
    <property type="molecule type" value="Genomic_DNA"/>
</dbReference>
<dbReference type="PANTHER" id="PTHR38444:SF1">
    <property type="entry name" value="ENTEROBACTIN BIOSYNTHESIS PROTEIN YBDZ"/>
    <property type="match status" value="1"/>
</dbReference>
<name>A0A2U1TR24_9GAMM</name>
<dbReference type="InterPro" id="IPR037407">
    <property type="entry name" value="MLP_fam"/>
</dbReference>
<proteinExistence type="predicted"/>
<dbReference type="GO" id="GO:0005829">
    <property type="term" value="C:cytosol"/>
    <property type="evidence" value="ECO:0007669"/>
    <property type="project" value="TreeGrafter"/>
</dbReference>
<gene>
    <name evidence="2" type="ORF">DDT56_18580</name>
</gene>
<organism evidence="2 3">
    <name type="scientific">Brenneria corticis</name>
    <dbReference type="NCBI Taxonomy" id="2173106"/>
    <lineage>
        <taxon>Bacteria</taxon>
        <taxon>Pseudomonadati</taxon>
        <taxon>Pseudomonadota</taxon>
        <taxon>Gammaproteobacteria</taxon>
        <taxon>Enterobacterales</taxon>
        <taxon>Pectobacteriaceae</taxon>
        <taxon>Brenneria</taxon>
    </lineage>
</organism>
<feature type="domain" description="MbtH-like" evidence="1">
    <location>
        <begin position="7"/>
        <end position="57"/>
    </location>
</feature>
<accession>A0A2U1TR24</accession>
<dbReference type="Gene3D" id="3.90.820.10">
    <property type="entry name" value="Structural Genomics, Unknown Function 30-nov-00 1gh9 Mol_id"/>
    <property type="match status" value="1"/>
</dbReference>